<evidence type="ECO:0000259" key="13">
    <source>
        <dbReference type="Pfam" id="PF09334"/>
    </source>
</evidence>
<comment type="subcellular location">
    <subcellularLocation>
        <location evidence="9">Cytoplasm</location>
    </subcellularLocation>
</comment>
<dbReference type="GO" id="GO:0002161">
    <property type="term" value="F:aminoacyl-tRNA deacylase activity"/>
    <property type="evidence" value="ECO:0007669"/>
    <property type="project" value="InterPro"/>
</dbReference>
<evidence type="ECO:0000259" key="12">
    <source>
        <dbReference type="Pfam" id="PF08264"/>
    </source>
</evidence>
<evidence type="ECO:0000256" key="10">
    <source>
        <dbReference type="RuleBase" id="RU363035"/>
    </source>
</evidence>
<dbReference type="Gene3D" id="3.40.50.620">
    <property type="entry name" value="HUPs"/>
    <property type="match status" value="2"/>
</dbReference>
<comment type="catalytic activity">
    <reaction evidence="8 9">
        <text>tRNA(Leu) + L-leucine + ATP = L-leucyl-tRNA(Leu) + AMP + diphosphate</text>
        <dbReference type="Rhea" id="RHEA:11688"/>
        <dbReference type="Rhea" id="RHEA-COMP:9613"/>
        <dbReference type="Rhea" id="RHEA-COMP:9622"/>
        <dbReference type="ChEBI" id="CHEBI:30616"/>
        <dbReference type="ChEBI" id="CHEBI:33019"/>
        <dbReference type="ChEBI" id="CHEBI:57427"/>
        <dbReference type="ChEBI" id="CHEBI:78442"/>
        <dbReference type="ChEBI" id="CHEBI:78494"/>
        <dbReference type="ChEBI" id="CHEBI:456215"/>
        <dbReference type="EC" id="6.1.1.4"/>
    </reaction>
</comment>
<dbReference type="InterPro" id="IPR013155">
    <property type="entry name" value="M/V/L/I-tRNA-synth_anticd-bd"/>
</dbReference>
<dbReference type="Proteomes" id="UP000031465">
    <property type="component" value="Unassembled WGS sequence"/>
</dbReference>
<comment type="caution">
    <text evidence="15">The sequence shown here is derived from an EMBL/GenBank/DDBJ whole genome shotgun (WGS) entry which is preliminary data.</text>
</comment>
<keyword evidence="5 9" id="KW-0067">ATP-binding</keyword>
<evidence type="ECO:0000256" key="7">
    <source>
        <dbReference type="ARBA" id="ARBA00023146"/>
    </source>
</evidence>
<dbReference type="FunFam" id="1.10.730.10:FF:000011">
    <property type="entry name" value="Leucine--tRNA ligase chloroplastic/mitochondrial"/>
    <property type="match status" value="1"/>
</dbReference>
<keyword evidence="2 9" id="KW-0963">Cytoplasm</keyword>
<gene>
    <name evidence="9 15" type="primary">leuS</name>
    <name evidence="15" type="ORF">DB44_DJ00090</name>
</gene>
<evidence type="ECO:0000313" key="16">
    <source>
        <dbReference type="Proteomes" id="UP000031465"/>
    </source>
</evidence>
<dbReference type="GO" id="GO:0006429">
    <property type="term" value="P:leucyl-tRNA aminoacylation"/>
    <property type="evidence" value="ECO:0007669"/>
    <property type="project" value="UniProtKB-UniRule"/>
</dbReference>
<evidence type="ECO:0000256" key="1">
    <source>
        <dbReference type="ARBA" id="ARBA00005594"/>
    </source>
</evidence>
<dbReference type="Pfam" id="PF13603">
    <property type="entry name" value="tRNA-synt_1_2"/>
    <property type="match status" value="1"/>
</dbReference>
<dbReference type="SUPFAM" id="SSF50677">
    <property type="entry name" value="ValRS/IleRS/LeuRS editing domain"/>
    <property type="match status" value="1"/>
</dbReference>
<dbReference type="InterPro" id="IPR002302">
    <property type="entry name" value="Leu-tRNA-ligase"/>
</dbReference>
<evidence type="ECO:0000256" key="4">
    <source>
        <dbReference type="ARBA" id="ARBA00022741"/>
    </source>
</evidence>
<evidence type="ECO:0000256" key="6">
    <source>
        <dbReference type="ARBA" id="ARBA00022917"/>
    </source>
</evidence>
<dbReference type="CDD" id="cd07958">
    <property type="entry name" value="Anticodon_Ia_Leu_BEm"/>
    <property type="match status" value="1"/>
</dbReference>
<evidence type="ECO:0000256" key="2">
    <source>
        <dbReference type="ARBA" id="ARBA00022490"/>
    </source>
</evidence>
<dbReference type="InterPro" id="IPR025709">
    <property type="entry name" value="Leu_tRNA-synth_edit"/>
</dbReference>
<dbReference type="GO" id="GO:0005524">
    <property type="term" value="F:ATP binding"/>
    <property type="evidence" value="ECO:0007669"/>
    <property type="project" value="UniProtKB-UniRule"/>
</dbReference>
<dbReference type="FunFam" id="3.40.50.620:FF:000077">
    <property type="entry name" value="Leucine--tRNA ligase"/>
    <property type="match status" value="1"/>
</dbReference>
<organism evidence="15 16">
    <name type="scientific">Candidatus Protochlamydia amoebophila</name>
    <dbReference type="NCBI Taxonomy" id="362787"/>
    <lineage>
        <taxon>Bacteria</taxon>
        <taxon>Pseudomonadati</taxon>
        <taxon>Chlamydiota</taxon>
        <taxon>Chlamydiia</taxon>
        <taxon>Parachlamydiales</taxon>
        <taxon>Parachlamydiaceae</taxon>
        <taxon>Candidatus Protochlamydia</taxon>
    </lineage>
</organism>
<keyword evidence="6 9" id="KW-0648">Protein biosynthesis</keyword>
<dbReference type="SUPFAM" id="SSF52374">
    <property type="entry name" value="Nucleotidylyl transferase"/>
    <property type="match status" value="1"/>
</dbReference>
<dbReference type="PANTHER" id="PTHR43740">
    <property type="entry name" value="LEUCYL-TRNA SYNTHETASE"/>
    <property type="match status" value="1"/>
</dbReference>
<dbReference type="PRINTS" id="PR00985">
    <property type="entry name" value="TRNASYNTHLEU"/>
</dbReference>
<dbReference type="AlphaFoldDB" id="A0A0C1H1B0"/>
<dbReference type="EMBL" id="JSAN01000082">
    <property type="protein sequence ID" value="KIC71514.1"/>
    <property type="molecule type" value="Genomic_DNA"/>
</dbReference>
<dbReference type="PATRIC" id="fig|362787.3.peg.1325"/>
<dbReference type="InterPro" id="IPR015413">
    <property type="entry name" value="Methionyl/Leucyl_tRNA_Synth"/>
</dbReference>
<evidence type="ECO:0000256" key="3">
    <source>
        <dbReference type="ARBA" id="ARBA00022598"/>
    </source>
</evidence>
<dbReference type="Pfam" id="PF08264">
    <property type="entry name" value="Anticodon_1"/>
    <property type="match status" value="1"/>
</dbReference>
<dbReference type="EC" id="6.1.1.4" evidence="9"/>
<evidence type="ECO:0000256" key="8">
    <source>
        <dbReference type="ARBA" id="ARBA00047469"/>
    </source>
</evidence>
<evidence type="ECO:0000256" key="9">
    <source>
        <dbReference type="HAMAP-Rule" id="MF_00049"/>
    </source>
</evidence>
<evidence type="ECO:0000313" key="15">
    <source>
        <dbReference type="EMBL" id="KIC71514.1"/>
    </source>
</evidence>
<dbReference type="PROSITE" id="PS00178">
    <property type="entry name" value="AA_TRNA_LIGASE_I"/>
    <property type="match status" value="1"/>
</dbReference>
<keyword evidence="7 9" id="KW-0030">Aminoacyl-tRNA synthetase</keyword>
<dbReference type="Pfam" id="PF09334">
    <property type="entry name" value="tRNA-synt_1g"/>
    <property type="match status" value="1"/>
</dbReference>
<keyword evidence="3 9" id="KW-0436">Ligase</keyword>
<keyword evidence="4 9" id="KW-0547">Nucleotide-binding</keyword>
<feature type="domain" description="Aminoacyl-tRNA synthetase class Ia" evidence="11">
    <location>
        <begin position="628"/>
        <end position="656"/>
    </location>
</feature>
<dbReference type="InterPro" id="IPR002300">
    <property type="entry name" value="aa-tRNA-synth_Ia"/>
</dbReference>
<comment type="caution">
    <text evidence="9">Lacks conserved residue(s) required for the propagation of feature annotation.</text>
</comment>
<feature type="domain" description="Leucyl-tRNA synthetase editing" evidence="14">
    <location>
        <begin position="226"/>
        <end position="419"/>
    </location>
</feature>
<feature type="domain" description="Methionyl/Valyl/Leucyl/Isoleucyl-tRNA synthetase anticodon-binding" evidence="12">
    <location>
        <begin position="705"/>
        <end position="814"/>
    </location>
</feature>
<dbReference type="NCBIfam" id="TIGR00396">
    <property type="entry name" value="leuS_bact"/>
    <property type="match status" value="1"/>
</dbReference>
<protein>
    <recommendedName>
        <fullName evidence="9">Leucine--tRNA ligase</fullName>
        <ecNumber evidence="9">6.1.1.4</ecNumber>
    </recommendedName>
    <alternativeName>
        <fullName evidence="9">Leucyl-tRNA synthetase</fullName>
        <shortName evidence="9">LeuRS</shortName>
    </alternativeName>
</protein>
<dbReference type="InterPro" id="IPR014729">
    <property type="entry name" value="Rossmann-like_a/b/a_fold"/>
</dbReference>
<dbReference type="CDD" id="cd00812">
    <property type="entry name" value="LeuRS_core"/>
    <property type="match status" value="1"/>
</dbReference>
<feature type="domain" description="Methionyl/Leucyl tRNA synthetase" evidence="13">
    <location>
        <begin position="44"/>
        <end position="177"/>
    </location>
</feature>
<comment type="similarity">
    <text evidence="1 9 10">Belongs to the class-I aminoacyl-tRNA synthetase family.</text>
</comment>
<accession>A0A0C1H1B0</accession>
<dbReference type="SUPFAM" id="SSF47323">
    <property type="entry name" value="Anticodon-binding domain of a subclass of class I aminoacyl-tRNA synthetases"/>
    <property type="match status" value="1"/>
</dbReference>
<feature type="binding site" evidence="9">
    <location>
        <position position="632"/>
    </location>
    <ligand>
        <name>ATP</name>
        <dbReference type="ChEBI" id="CHEBI:30616"/>
    </ligand>
</feature>
<dbReference type="InterPro" id="IPR009080">
    <property type="entry name" value="tRNAsynth_Ia_anticodon-bd"/>
</dbReference>
<evidence type="ECO:0000259" key="14">
    <source>
        <dbReference type="Pfam" id="PF13603"/>
    </source>
</evidence>
<sequence>MNLWNKMKYDHQQIEAKWQKFWQDNQTYRSDDNFQKPKYYVLDMFPYPSGAGLHVGHVVGYTATDIIARYMRTKGYNVMHPMGWDSFGLPAEQYAIRTGTHPAESTQENINNYRRQLRALGFSYDWNRELATSDPNYYKWTQWIFTKLYEKGLAYEAEMLVNYCPALGTVLANEEIENGKTKDGGHPVERKPLKQWILKITAYADRLLQDLDLLDWPESLKKLQINWIGKSEGAYVQFIEKTTQEAFSVFTTRPDTLFGVSYLVLAPEHPLVSHITASSQQQAVRAYQAQIASKSDLDRTELNRDKTGVFTGAYAVNPVNHKEIPIWISDYVLMNVGTGAIMAVPAHDERDFEFAKTFKLPIILVYDPVCEEITIRNQVLAGQQCWPGHGVCVNSACGDLSLNGLNLDQAKKIVINWLEINHKGKSATTYKLRDWLFSRQRYWGEPFPLLKFEDGSVRLLDEDELPLCPPAITNYKPTGDGKGPLTQIKEWVEIIDTKTGKKAFRDTNIMPQWAGSCWYYLRFCDPHNTEKAFSPEKEKYWLPVDLYIGGVEHAVLHLLYARFWHKVLYDCGYVHTLEPFQTLRNQGLVVARSYQNKMRVYVEPRYVEQRDGKYFDSRTGEELTSQIDKMSKSKLNGESPDEIIQEYGADALRLYEMFMGPLEKEKVWNTDAVSGTRRFLNRFYEMAFSDKVTNETSEEGLKLGHRLVHSVTKDMELLQFNTAIAKMMEFINDFTKLVTYPKQVIQMATQVLAPFAPHLAEEVWEHLKCEGSLSFTPYPQVEEKYLQENVITYVVQINGKVRGRFDLPKDQTQENVLEAAKNNPHIQQYINKKEIGKVVFVPNKLLSIVLR</sequence>
<name>A0A0C1H1B0_9BACT</name>
<feature type="short sequence motif" description="'KMSKS' region" evidence="9">
    <location>
        <begin position="629"/>
        <end position="633"/>
    </location>
</feature>
<dbReference type="FunFam" id="3.40.50.620:FF:000056">
    <property type="entry name" value="Leucine--tRNA ligase"/>
    <property type="match status" value="1"/>
</dbReference>
<dbReference type="HAMAP" id="MF_00049_B">
    <property type="entry name" value="Leu_tRNA_synth_B"/>
    <property type="match status" value="1"/>
</dbReference>
<dbReference type="PANTHER" id="PTHR43740:SF2">
    <property type="entry name" value="LEUCINE--TRNA LIGASE, MITOCHONDRIAL"/>
    <property type="match status" value="1"/>
</dbReference>
<dbReference type="InterPro" id="IPR009008">
    <property type="entry name" value="Val/Leu/Ile-tRNA-synth_edit"/>
</dbReference>
<dbReference type="Gene3D" id="1.10.730.10">
    <property type="entry name" value="Isoleucyl-tRNA Synthetase, Domain 1"/>
    <property type="match status" value="1"/>
</dbReference>
<dbReference type="GO" id="GO:0004823">
    <property type="term" value="F:leucine-tRNA ligase activity"/>
    <property type="evidence" value="ECO:0007669"/>
    <property type="project" value="UniProtKB-UniRule"/>
</dbReference>
<reference evidence="15 16" key="1">
    <citation type="journal article" date="2014" name="Mol. Biol. Evol.">
        <title>Massive expansion of Ubiquitination-related gene families within the Chlamydiae.</title>
        <authorList>
            <person name="Domman D."/>
            <person name="Collingro A."/>
            <person name="Lagkouvardos I."/>
            <person name="Gehre L."/>
            <person name="Weinmaier T."/>
            <person name="Rattei T."/>
            <person name="Subtil A."/>
            <person name="Horn M."/>
        </authorList>
    </citation>
    <scope>NUCLEOTIDE SEQUENCE [LARGE SCALE GENOMIC DNA]</scope>
    <source>
        <strain evidence="15 16">EI2</strain>
    </source>
</reference>
<dbReference type="GO" id="GO:0005829">
    <property type="term" value="C:cytosol"/>
    <property type="evidence" value="ECO:0007669"/>
    <property type="project" value="TreeGrafter"/>
</dbReference>
<dbReference type="Pfam" id="PF00133">
    <property type="entry name" value="tRNA-synt_1"/>
    <property type="match status" value="1"/>
</dbReference>
<evidence type="ECO:0000259" key="11">
    <source>
        <dbReference type="Pfam" id="PF00133"/>
    </source>
</evidence>
<dbReference type="InterPro" id="IPR001412">
    <property type="entry name" value="aa-tRNA-synth_I_CS"/>
</dbReference>
<evidence type="ECO:0000256" key="5">
    <source>
        <dbReference type="ARBA" id="ARBA00022840"/>
    </source>
</evidence>
<proteinExistence type="inferred from homology"/>